<evidence type="ECO:0000256" key="1">
    <source>
        <dbReference type="SAM" id="MobiDB-lite"/>
    </source>
</evidence>
<sequence>MRPHQHKDVRSGLIDVSGLSLDDLEELDRSVLGLAVQELLDPDRHDGPPVAGFTSYTDAVD</sequence>
<evidence type="ECO:0000313" key="3">
    <source>
        <dbReference type="Proteomes" id="UP000274601"/>
    </source>
</evidence>
<accession>A0A495QKT5</accession>
<name>A0A495QKT5_9ACTN</name>
<feature type="region of interest" description="Disordered" evidence="1">
    <location>
        <begin position="42"/>
        <end position="61"/>
    </location>
</feature>
<dbReference type="InterPro" id="IPR026334">
    <property type="entry name" value="FxSxx-COOH"/>
</dbReference>
<dbReference type="AlphaFoldDB" id="A0A495QKT5"/>
<evidence type="ECO:0000313" key="2">
    <source>
        <dbReference type="EMBL" id="RKS73169.1"/>
    </source>
</evidence>
<organism evidence="2 3">
    <name type="scientific">Actinomadura pelletieri DSM 43383</name>
    <dbReference type="NCBI Taxonomy" id="1120940"/>
    <lineage>
        <taxon>Bacteria</taxon>
        <taxon>Bacillati</taxon>
        <taxon>Actinomycetota</taxon>
        <taxon>Actinomycetes</taxon>
        <taxon>Streptosporangiales</taxon>
        <taxon>Thermomonosporaceae</taxon>
        <taxon>Actinomadura</taxon>
    </lineage>
</organism>
<proteinExistence type="predicted"/>
<dbReference type="EMBL" id="RBWU01000004">
    <property type="protein sequence ID" value="RKS73169.1"/>
    <property type="molecule type" value="Genomic_DNA"/>
</dbReference>
<gene>
    <name evidence="2" type="ORF">BZB76_3853</name>
</gene>
<keyword evidence="3" id="KW-1185">Reference proteome</keyword>
<dbReference type="Proteomes" id="UP000274601">
    <property type="component" value="Unassembled WGS sequence"/>
</dbReference>
<dbReference type="NCBIfam" id="TIGR04268">
    <property type="entry name" value="FxSxx-COOH"/>
    <property type="match status" value="1"/>
</dbReference>
<comment type="caution">
    <text evidence="2">The sequence shown here is derived from an EMBL/GenBank/DDBJ whole genome shotgun (WGS) entry which is preliminary data.</text>
</comment>
<dbReference type="RefSeq" id="WP_121435722.1">
    <property type="nucleotide sequence ID" value="NZ_RBWU01000004.1"/>
</dbReference>
<protein>
    <submittedName>
        <fullName evidence="2">FXSXX-COOH protein</fullName>
    </submittedName>
</protein>
<reference evidence="2 3" key="1">
    <citation type="submission" date="2018-10" db="EMBL/GenBank/DDBJ databases">
        <title>Genomic Encyclopedia of Archaeal and Bacterial Type Strains, Phase II (KMG-II): from individual species to whole genera.</title>
        <authorList>
            <person name="Goeker M."/>
        </authorList>
    </citation>
    <scope>NUCLEOTIDE SEQUENCE [LARGE SCALE GENOMIC DNA]</scope>
    <source>
        <strain evidence="2 3">DSM 43383</strain>
    </source>
</reference>